<dbReference type="Proteomes" id="UP000248349">
    <property type="component" value="Unassembled WGS sequence"/>
</dbReference>
<dbReference type="RefSeq" id="XP_025435049.1">
    <property type="nucleotide sequence ID" value="XM_025579478.1"/>
</dbReference>
<dbReference type="AlphaFoldDB" id="A0A318ZPW6"/>
<name>A0A318ZPW6_9EURO</name>
<reference evidence="1 2" key="1">
    <citation type="submission" date="2016-12" db="EMBL/GenBank/DDBJ databases">
        <title>The genomes of Aspergillus section Nigri reveals drivers in fungal speciation.</title>
        <authorList>
            <consortium name="DOE Joint Genome Institute"/>
            <person name="Vesth T.C."/>
            <person name="Nybo J."/>
            <person name="Theobald S."/>
            <person name="Brandl J."/>
            <person name="Frisvad J.C."/>
            <person name="Nielsen K.F."/>
            <person name="Lyhne E.K."/>
            <person name="Kogle M.E."/>
            <person name="Kuo A."/>
            <person name="Riley R."/>
            <person name="Clum A."/>
            <person name="Nolan M."/>
            <person name="Lipzen A."/>
            <person name="Salamov A."/>
            <person name="Henrissat B."/>
            <person name="Wiebenga A."/>
            <person name="De Vries R.P."/>
            <person name="Grigoriev I.V."/>
            <person name="Mortensen U.H."/>
            <person name="Andersen M.R."/>
            <person name="Baker S.E."/>
        </authorList>
    </citation>
    <scope>NUCLEOTIDE SEQUENCE [LARGE SCALE GENOMIC DNA]</scope>
    <source>
        <strain evidence="1 2">JOP 1030-1</strain>
    </source>
</reference>
<dbReference type="EMBL" id="KZ821220">
    <property type="protein sequence ID" value="PYH49067.1"/>
    <property type="molecule type" value="Genomic_DNA"/>
</dbReference>
<dbReference type="OrthoDB" id="1045822at2759"/>
<dbReference type="InterPro" id="IPR006461">
    <property type="entry name" value="PLAC_motif_containing"/>
</dbReference>
<evidence type="ECO:0000313" key="2">
    <source>
        <dbReference type="Proteomes" id="UP000248349"/>
    </source>
</evidence>
<evidence type="ECO:0000313" key="1">
    <source>
        <dbReference type="EMBL" id="PYH49067.1"/>
    </source>
</evidence>
<accession>A0A318ZPW6</accession>
<dbReference type="STRING" id="1450539.A0A318ZPW6"/>
<dbReference type="PANTHER" id="PTHR15907">
    <property type="entry name" value="DUF614 FAMILY PROTEIN-RELATED"/>
    <property type="match status" value="1"/>
</dbReference>
<dbReference type="NCBIfam" id="TIGR01571">
    <property type="entry name" value="A_thal_Cys_rich"/>
    <property type="match status" value="1"/>
</dbReference>
<dbReference type="GeneID" id="37080707"/>
<dbReference type="Pfam" id="PF04749">
    <property type="entry name" value="PLAC8"/>
    <property type="match status" value="1"/>
</dbReference>
<gene>
    <name evidence="1" type="ORF">BP01DRAFT_420776</name>
</gene>
<protein>
    <submittedName>
        <fullName evidence="1">PLAC8-domain-containing protein</fullName>
    </submittedName>
</protein>
<keyword evidence="2" id="KW-1185">Reference proteome</keyword>
<organism evidence="1 2">
    <name type="scientific">Aspergillus saccharolyticus JOP 1030-1</name>
    <dbReference type="NCBI Taxonomy" id="1450539"/>
    <lineage>
        <taxon>Eukaryota</taxon>
        <taxon>Fungi</taxon>
        <taxon>Dikarya</taxon>
        <taxon>Ascomycota</taxon>
        <taxon>Pezizomycotina</taxon>
        <taxon>Eurotiomycetes</taxon>
        <taxon>Eurotiomycetidae</taxon>
        <taxon>Eurotiales</taxon>
        <taxon>Aspergillaceae</taxon>
        <taxon>Aspergillus</taxon>
        <taxon>Aspergillus subgen. Circumdati</taxon>
    </lineage>
</organism>
<proteinExistence type="predicted"/>
<sequence length="162" mass="18247">MADIKQQKAYRAWPTDPPTYTAANNEQMRNITQNKDWHYSLCDFCSPGSLCLMSWCLPCLTFGKTQARAHDPTLQNFSYINTDCAVFTCLGLGLSQWIIQTIRRGEMRERFGIAGSCCGDCCTTMCCGCCALIQEEKEMELRTRPEFAGYQPARQMAYSASG</sequence>